<proteinExistence type="inferred from homology"/>
<dbReference type="PANTHER" id="PTHR21680:SF0">
    <property type="entry name" value="COILED-COIL DOMAIN-CONTAINING PROTEIN 124"/>
    <property type="match status" value="1"/>
</dbReference>
<dbReference type="Proteomes" id="UP000245783">
    <property type="component" value="Unassembled WGS sequence"/>
</dbReference>
<organism evidence="4 5">
    <name type="scientific">Ceraceosorus guamensis</name>
    <dbReference type="NCBI Taxonomy" id="1522189"/>
    <lineage>
        <taxon>Eukaryota</taxon>
        <taxon>Fungi</taxon>
        <taxon>Dikarya</taxon>
        <taxon>Basidiomycota</taxon>
        <taxon>Ustilaginomycotina</taxon>
        <taxon>Exobasidiomycetes</taxon>
        <taxon>Ceraceosorales</taxon>
        <taxon>Ceraceosoraceae</taxon>
        <taxon>Ceraceosorus</taxon>
    </lineage>
</organism>
<dbReference type="GO" id="GO:0006366">
    <property type="term" value="P:transcription by RNA polymerase II"/>
    <property type="evidence" value="ECO:0007669"/>
    <property type="project" value="TreeGrafter"/>
</dbReference>
<accession>A0A316W1N5</accession>
<dbReference type="InterPro" id="IPR054414">
    <property type="entry name" value="Ccdc124/Oxs1_C"/>
</dbReference>
<dbReference type="PANTHER" id="PTHR21680">
    <property type="entry name" value="COILED-COIL DOMAIN-CONTAINING PROTEIN 124"/>
    <property type="match status" value="1"/>
</dbReference>
<dbReference type="GO" id="GO:0005634">
    <property type="term" value="C:nucleus"/>
    <property type="evidence" value="ECO:0007669"/>
    <property type="project" value="TreeGrafter"/>
</dbReference>
<dbReference type="OrthoDB" id="76412at2759"/>
<dbReference type="EMBL" id="KZ819391">
    <property type="protein sequence ID" value="PWN41575.1"/>
    <property type="molecule type" value="Genomic_DNA"/>
</dbReference>
<dbReference type="GO" id="GO:0003713">
    <property type="term" value="F:transcription coactivator activity"/>
    <property type="evidence" value="ECO:0007669"/>
    <property type="project" value="TreeGrafter"/>
</dbReference>
<dbReference type="RefSeq" id="XP_025368735.1">
    <property type="nucleotide sequence ID" value="XM_025511915.1"/>
</dbReference>
<comment type="similarity">
    <text evidence="1">Belongs to the CCDC124 family.</text>
</comment>
<evidence type="ECO:0000313" key="5">
    <source>
        <dbReference type="Proteomes" id="UP000245783"/>
    </source>
</evidence>
<gene>
    <name evidence="4" type="ORF">IE81DRAFT_291671</name>
</gene>
<dbReference type="GeneID" id="37033785"/>
<dbReference type="AlphaFoldDB" id="A0A316W1N5"/>
<evidence type="ECO:0000256" key="2">
    <source>
        <dbReference type="ARBA" id="ARBA00023054"/>
    </source>
</evidence>
<protein>
    <submittedName>
        <fullName evidence="4">DUF1014-domain-containing protein</fullName>
    </submittedName>
</protein>
<keyword evidence="2" id="KW-0175">Coiled coil</keyword>
<sequence length="115" mass="13268">MHADCIASSLDSMSLATERTDKAAVGAKAGAIERHPERRFKAAFEAYKEREMPRIRQERPGLRKNQYENELHDEFKKHPDNPFNQLQVSYDATQEEKVEVLAKQRELNEKRLAGA</sequence>
<reference evidence="4 5" key="1">
    <citation type="journal article" date="2018" name="Mol. Biol. Evol.">
        <title>Broad Genomic Sampling Reveals a Smut Pathogenic Ancestry of the Fungal Clade Ustilaginomycotina.</title>
        <authorList>
            <person name="Kijpornyongpan T."/>
            <person name="Mondo S.J."/>
            <person name="Barry K."/>
            <person name="Sandor L."/>
            <person name="Lee J."/>
            <person name="Lipzen A."/>
            <person name="Pangilinan J."/>
            <person name="LaButti K."/>
            <person name="Hainaut M."/>
            <person name="Henrissat B."/>
            <person name="Grigoriev I.V."/>
            <person name="Spatafora J.W."/>
            <person name="Aime M.C."/>
        </authorList>
    </citation>
    <scope>NUCLEOTIDE SEQUENCE [LARGE SCALE GENOMIC DNA]</scope>
    <source>
        <strain evidence="4 5">MCA 4658</strain>
    </source>
</reference>
<name>A0A316W1N5_9BASI</name>
<keyword evidence="5" id="KW-1185">Reference proteome</keyword>
<evidence type="ECO:0000256" key="1">
    <source>
        <dbReference type="ARBA" id="ARBA00008296"/>
    </source>
</evidence>
<evidence type="ECO:0000259" key="3">
    <source>
        <dbReference type="Pfam" id="PF06244"/>
    </source>
</evidence>
<feature type="domain" description="Coiled-coil" evidence="3">
    <location>
        <begin position="26"/>
        <end position="85"/>
    </location>
</feature>
<dbReference type="InterPro" id="IPR010422">
    <property type="entry name" value="Ccdc124/Oxs1"/>
</dbReference>
<dbReference type="Pfam" id="PF06244">
    <property type="entry name" value="Ccdc124"/>
    <property type="match status" value="1"/>
</dbReference>
<dbReference type="STRING" id="1522189.A0A316W1N5"/>
<dbReference type="InParanoid" id="A0A316W1N5"/>
<evidence type="ECO:0000313" key="4">
    <source>
        <dbReference type="EMBL" id="PWN41575.1"/>
    </source>
</evidence>